<dbReference type="InterPro" id="IPR011990">
    <property type="entry name" value="TPR-like_helical_dom_sf"/>
</dbReference>
<evidence type="ECO:0000313" key="1">
    <source>
        <dbReference type="EMBL" id="KTD31336.1"/>
    </source>
</evidence>
<evidence type="ECO:0000313" key="3">
    <source>
        <dbReference type="Proteomes" id="UP000054761"/>
    </source>
</evidence>
<dbReference type="PATRIC" id="fig|454.4.peg.688"/>
<dbReference type="Proteomes" id="UP000054761">
    <property type="component" value="Unassembled WGS sequence"/>
</dbReference>
<accession>A0A0W0WG95</accession>
<reference evidence="2 4" key="2">
    <citation type="submission" date="2019-03" db="EMBL/GenBank/DDBJ databases">
        <title>Diverse conjugative elements silence natural transformation in Legionella species.</title>
        <authorList>
            <person name="Durieux I."/>
            <person name="Ginevra C."/>
            <person name="Attaiech L."/>
            <person name="Picq K."/>
            <person name="Juan P.A."/>
            <person name="Jarraud S."/>
            <person name="Charpentier X."/>
        </authorList>
    </citation>
    <scope>NUCLEOTIDE SEQUENCE [LARGE SCALE GENOMIC DNA]</scope>
    <source>
        <strain evidence="2 4">HL-0427-4011</strain>
    </source>
</reference>
<evidence type="ECO:0008006" key="5">
    <source>
        <dbReference type="Google" id="ProtNLM"/>
    </source>
</evidence>
<gene>
    <name evidence="2" type="ORF">E3983_00780</name>
    <name evidence="1" type="ORF">Lisr_0647</name>
</gene>
<evidence type="ECO:0000313" key="4">
    <source>
        <dbReference type="Proteomes" id="UP000295517"/>
    </source>
</evidence>
<keyword evidence="3" id="KW-1185">Reference proteome</keyword>
<reference evidence="1 3" key="1">
    <citation type="submission" date="2015-11" db="EMBL/GenBank/DDBJ databases">
        <title>Genomic analysis of 38 Legionella species identifies large and diverse effector repertoires.</title>
        <authorList>
            <person name="Burstein D."/>
            <person name="Amaro F."/>
            <person name="Zusman T."/>
            <person name="Lifshitz Z."/>
            <person name="Cohen O."/>
            <person name="Gilbert J.A."/>
            <person name="Pupko T."/>
            <person name="Shuman H.A."/>
            <person name="Segal G."/>
        </authorList>
    </citation>
    <scope>NUCLEOTIDE SEQUENCE [LARGE SCALE GENOMIC DNA]</scope>
    <source>
        <strain evidence="1 3">Bercovier 4</strain>
    </source>
</reference>
<dbReference type="RefSeq" id="WP_058501028.1">
    <property type="nucleotide sequence ID" value="NZ_CAAAJA010000025.1"/>
</dbReference>
<dbReference type="EMBL" id="LNYH01000023">
    <property type="protein sequence ID" value="KTD31336.1"/>
    <property type="molecule type" value="Genomic_DNA"/>
</dbReference>
<name>A0A0W0WG95_9GAMM</name>
<sequence length="217" mass="23927">MNQNESDKDTSCGSDSCSSSEAFCCARDCADCDKDDAEAALASGLVYAGVLYPELKQHDEEKAIHYLRQSIEAGDKQAIKLLMDAYLTGKIAGCDCSIKADYNRWLKLCEELANKGHQQVAYSAALWFAGIEKPGKDVDECIKARFKPDADKAIYFLRVCSRGEDPDYSDLAVNTLCHLLTRGNDTVKSDASRLETVLKEEVAKGNSFAQAYLSKFF</sequence>
<dbReference type="OrthoDB" id="9928445at2"/>
<protein>
    <recommendedName>
        <fullName evidence="5">Sel1 repeat family protein</fullName>
    </recommendedName>
</protein>
<organism evidence="1 3">
    <name type="scientific">Legionella israelensis</name>
    <dbReference type="NCBI Taxonomy" id="454"/>
    <lineage>
        <taxon>Bacteria</taxon>
        <taxon>Pseudomonadati</taxon>
        <taxon>Pseudomonadota</taxon>
        <taxon>Gammaproteobacteria</taxon>
        <taxon>Legionellales</taxon>
        <taxon>Legionellaceae</taxon>
        <taxon>Legionella</taxon>
    </lineage>
</organism>
<dbReference type="Gene3D" id="1.25.40.10">
    <property type="entry name" value="Tetratricopeptide repeat domain"/>
    <property type="match status" value="1"/>
</dbReference>
<dbReference type="Proteomes" id="UP000295517">
    <property type="component" value="Chromosome"/>
</dbReference>
<evidence type="ECO:0000313" key="2">
    <source>
        <dbReference type="EMBL" id="QBR83015.1"/>
    </source>
</evidence>
<dbReference type="AlphaFoldDB" id="A0A0W0WG95"/>
<proteinExistence type="predicted"/>
<dbReference type="SUPFAM" id="SSF81901">
    <property type="entry name" value="HCP-like"/>
    <property type="match status" value="1"/>
</dbReference>
<dbReference type="EMBL" id="CP038254">
    <property type="protein sequence ID" value="QBR83015.1"/>
    <property type="molecule type" value="Genomic_DNA"/>
</dbReference>